<keyword evidence="7" id="KW-1185">Reference proteome</keyword>
<keyword evidence="3" id="KW-0342">GTP-binding</keyword>
<name>A0AAP0DEH8_9ASTR</name>
<comment type="similarity">
    <text evidence="1">Belongs to the TRAFAC class TrmE-Era-EngA-EngB-Septin-like GTPase superfamily. AIG1/Toc34/Toc159-like paraseptin GTPase family. IAN subfamily.</text>
</comment>
<dbReference type="FunFam" id="3.40.50.300:FF:000840">
    <property type="entry name" value="Immune-associated nucleotide-binding protein 9"/>
    <property type="match status" value="1"/>
</dbReference>
<keyword evidence="2" id="KW-0547">Nucleotide-binding</keyword>
<feature type="region of interest" description="Disordered" evidence="4">
    <location>
        <begin position="364"/>
        <end position="415"/>
    </location>
</feature>
<dbReference type="Proteomes" id="UP001408789">
    <property type="component" value="Unassembled WGS sequence"/>
</dbReference>
<evidence type="ECO:0000313" key="6">
    <source>
        <dbReference type="EMBL" id="KAK9073459.1"/>
    </source>
</evidence>
<dbReference type="InterPro" id="IPR027417">
    <property type="entry name" value="P-loop_NTPase"/>
</dbReference>
<evidence type="ECO:0000259" key="5">
    <source>
        <dbReference type="PROSITE" id="PS51720"/>
    </source>
</evidence>
<sequence length="433" mass="48262">MDGGLTEDARELASALTLVLVGKSGNGKSATGNSILGTKSFESKRSSLGVTVKSELQKTKLEDGRMFDSSADPEFIRKEIVSCIQMAKDGIHAVLVVFSIFSREEEYAVISSLVSFLCRKIYDYIIIVFTCGDELEEDGRTLEDFLSGCSKPLKEILHQCGDRCVLFENRTKDEAKKSSQVKQLLSYVNMVLEKNDGQPYTNEVLAMFQEEVSENESAILTRTVEVVENQSFMLTDDTQSKSINELEEVVENESLTLTDDTQPKQIIEPEVVAENESLTLTDDTHSKPIIEPEEVVESESLTLTDDTQSKPIIEPEVTENESPMLANMQLKPIMELLESKFAEIDLKFQKLSVEEQALRVKGKAKARKVQKNKKEAKAGEEQKISEDVVDTMDQAQSSEQAIAQPGTRRSNRVSKLPAHLKDYVLQGPFAAKK</sequence>
<evidence type="ECO:0000256" key="4">
    <source>
        <dbReference type="SAM" id="MobiDB-lite"/>
    </source>
</evidence>
<gene>
    <name evidence="6" type="ORF">SSX86_007783</name>
</gene>
<dbReference type="GO" id="GO:0005525">
    <property type="term" value="F:GTP binding"/>
    <property type="evidence" value="ECO:0007669"/>
    <property type="project" value="UniProtKB-KW"/>
</dbReference>
<evidence type="ECO:0000256" key="3">
    <source>
        <dbReference type="ARBA" id="ARBA00023134"/>
    </source>
</evidence>
<comment type="caution">
    <text evidence="6">The sequence shown here is derived from an EMBL/GenBank/DDBJ whole genome shotgun (WGS) entry which is preliminary data.</text>
</comment>
<dbReference type="InterPro" id="IPR045058">
    <property type="entry name" value="GIMA/IAN/Toc"/>
</dbReference>
<dbReference type="SUPFAM" id="SSF52540">
    <property type="entry name" value="P-loop containing nucleoside triphosphate hydrolases"/>
    <property type="match status" value="1"/>
</dbReference>
<dbReference type="InterPro" id="IPR006703">
    <property type="entry name" value="G_AIG1"/>
</dbReference>
<dbReference type="EMBL" id="JBCNJP010000009">
    <property type="protein sequence ID" value="KAK9073459.1"/>
    <property type="molecule type" value="Genomic_DNA"/>
</dbReference>
<dbReference type="Pfam" id="PF04548">
    <property type="entry name" value="AIG1"/>
    <property type="match status" value="1"/>
</dbReference>
<proteinExistence type="inferred from homology"/>
<protein>
    <recommendedName>
        <fullName evidence="5">AIG1-type G domain-containing protein</fullName>
    </recommendedName>
</protein>
<evidence type="ECO:0000256" key="1">
    <source>
        <dbReference type="ARBA" id="ARBA00008535"/>
    </source>
</evidence>
<dbReference type="PROSITE" id="PS51720">
    <property type="entry name" value="G_AIG1"/>
    <property type="match status" value="1"/>
</dbReference>
<feature type="domain" description="AIG1-type G" evidence="5">
    <location>
        <begin position="13"/>
        <end position="209"/>
    </location>
</feature>
<reference evidence="6 7" key="1">
    <citation type="submission" date="2024-04" db="EMBL/GenBank/DDBJ databases">
        <title>The reference genome of an endangered Asteraceae, Deinandra increscens subsp. villosa, native to the Central Coast of California.</title>
        <authorList>
            <person name="Guilliams M."/>
            <person name="Hasenstab-Lehman K."/>
            <person name="Meyer R."/>
            <person name="Mcevoy S."/>
        </authorList>
    </citation>
    <scope>NUCLEOTIDE SEQUENCE [LARGE SCALE GENOMIC DNA]</scope>
    <source>
        <tissue evidence="6">Leaf</tissue>
    </source>
</reference>
<dbReference type="PANTHER" id="PTHR10903">
    <property type="entry name" value="GTPASE, IMAP FAMILY MEMBER-RELATED"/>
    <property type="match status" value="1"/>
</dbReference>
<evidence type="ECO:0000313" key="7">
    <source>
        <dbReference type="Proteomes" id="UP001408789"/>
    </source>
</evidence>
<evidence type="ECO:0000256" key="2">
    <source>
        <dbReference type="ARBA" id="ARBA00022741"/>
    </source>
</evidence>
<dbReference type="Gene3D" id="3.40.50.300">
    <property type="entry name" value="P-loop containing nucleotide triphosphate hydrolases"/>
    <property type="match status" value="1"/>
</dbReference>
<dbReference type="PANTHER" id="PTHR10903:SF184">
    <property type="entry name" value="GTP-BINDING PROTEIN A"/>
    <property type="match status" value="1"/>
</dbReference>
<organism evidence="6 7">
    <name type="scientific">Deinandra increscens subsp. villosa</name>
    <dbReference type="NCBI Taxonomy" id="3103831"/>
    <lineage>
        <taxon>Eukaryota</taxon>
        <taxon>Viridiplantae</taxon>
        <taxon>Streptophyta</taxon>
        <taxon>Embryophyta</taxon>
        <taxon>Tracheophyta</taxon>
        <taxon>Spermatophyta</taxon>
        <taxon>Magnoliopsida</taxon>
        <taxon>eudicotyledons</taxon>
        <taxon>Gunneridae</taxon>
        <taxon>Pentapetalae</taxon>
        <taxon>asterids</taxon>
        <taxon>campanulids</taxon>
        <taxon>Asterales</taxon>
        <taxon>Asteraceae</taxon>
        <taxon>Asteroideae</taxon>
        <taxon>Heliantheae alliance</taxon>
        <taxon>Madieae</taxon>
        <taxon>Madiinae</taxon>
        <taxon>Deinandra</taxon>
    </lineage>
</organism>
<feature type="compositionally biased region" description="Basic and acidic residues" evidence="4">
    <location>
        <begin position="372"/>
        <end position="386"/>
    </location>
</feature>
<dbReference type="AlphaFoldDB" id="A0AAP0DEH8"/>
<accession>A0AAP0DEH8</accession>